<organism evidence="5 6">
    <name type="scientific">Sulfurimonas gotlandica (strain DSM 19862 / JCM 16533 / GD1)</name>
    <dbReference type="NCBI Taxonomy" id="929558"/>
    <lineage>
        <taxon>Bacteria</taxon>
        <taxon>Pseudomonadati</taxon>
        <taxon>Campylobacterota</taxon>
        <taxon>Epsilonproteobacteria</taxon>
        <taxon>Campylobacterales</taxon>
        <taxon>Sulfurimonadaceae</taxon>
        <taxon>Sulfurimonas</taxon>
    </lineage>
</organism>
<sequence length="328" mass="37436">MDYLKIKNLSSKTNDFSLDKITFDIQKNEYFVLLGQSGSGKTMLLETIAGLNQCEGEIFYKGEDISLLATEKRDIGFVYQDFALFPNLNVEENIRFSSKYKKVVDADTLFEDIVEFLKLDSLLDRDTKDLSGGEKQRVAIARAIFSRPKILLLDEPLSAIDPTFRNSIMKSLKDIHRRYDVTTIHVTHNFREASYLADKIAIIMDGKIQQVGKAEDVLNHPINIEVARFLGFKNIFPATMLGFSSSSKVFSVDPNVIKVSKNGTMEADYILEGVVEECMGIVDHYKLFVKVKQHQFFIKILKRDYEGCYADRTNIIQIGFDKKDISFI</sequence>
<name>B6BLJ9_SULGG</name>
<dbReference type="InterPro" id="IPR027417">
    <property type="entry name" value="P-loop_NTPase"/>
</dbReference>
<proteinExistence type="predicted"/>
<evidence type="ECO:0000256" key="1">
    <source>
        <dbReference type="ARBA" id="ARBA00022448"/>
    </source>
</evidence>
<dbReference type="PROSITE" id="PS50893">
    <property type="entry name" value="ABC_TRANSPORTER_2"/>
    <property type="match status" value="1"/>
</dbReference>
<keyword evidence="3" id="KW-0067">ATP-binding</keyword>
<dbReference type="InterPro" id="IPR017871">
    <property type="entry name" value="ABC_transporter-like_CS"/>
</dbReference>
<dbReference type="PATRIC" id="fig|929558.5.peg.131"/>
<dbReference type="PANTHER" id="PTHR42781">
    <property type="entry name" value="SPERMIDINE/PUTRESCINE IMPORT ATP-BINDING PROTEIN POTA"/>
    <property type="match status" value="1"/>
</dbReference>
<dbReference type="STRING" id="929558.SMGD1_0129"/>
<accession>B6BLJ9</accession>
<dbReference type="SUPFAM" id="SSF52540">
    <property type="entry name" value="P-loop containing nucleoside triphosphate hydrolases"/>
    <property type="match status" value="1"/>
</dbReference>
<evidence type="ECO:0000259" key="4">
    <source>
        <dbReference type="PROSITE" id="PS50893"/>
    </source>
</evidence>
<reference evidence="5 6" key="1">
    <citation type="journal article" date="2012" name="Proc. Natl. Acad. Sci. U.S.A.">
        <title>Genome and physiology of a model Epsilonproteobacterium responsible for sulfide detoxification in marine oxygen depletion zones.</title>
        <authorList>
            <person name="Grote J."/>
            <person name="Schott T."/>
            <person name="Bruckner C.G."/>
            <person name="Glockner F.O."/>
            <person name="Jost G."/>
            <person name="Teeling H."/>
            <person name="Labrenz M."/>
            <person name="Jurgens K."/>
        </authorList>
    </citation>
    <scope>NUCLEOTIDE SEQUENCE [LARGE SCALE GENOMIC DNA]</scope>
    <source>
        <strain evidence="5 6">GD1</strain>
    </source>
</reference>
<dbReference type="AlphaFoldDB" id="B6BLJ9"/>
<evidence type="ECO:0000256" key="3">
    <source>
        <dbReference type="ARBA" id="ARBA00022840"/>
    </source>
</evidence>
<dbReference type="GO" id="GO:0005524">
    <property type="term" value="F:ATP binding"/>
    <property type="evidence" value="ECO:0007669"/>
    <property type="project" value="UniProtKB-KW"/>
</dbReference>
<keyword evidence="6" id="KW-1185">Reference proteome</keyword>
<dbReference type="HOGENOM" id="CLU_000604_1_1_7"/>
<protein>
    <submittedName>
        <fullName evidence="5">ABC-type sulfate/molybdate transport system, ATPase component</fullName>
    </submittedName>
</protein>
<dbReference type="InterPro" id="IPR050093">
    <property type="entry name" value="ABC_SmlMolc_Importer"/>
</dbReference>
<feature type="domain" description="ABC transporter" evidence="4">
    <location>
        <begin position="1"/>
        <end position="230"/>
    </location>
</feature>
<dbReference type="Proteomes" id="UP000006431">
    <property type="component" value="Unassembled WGS sequence"/>
</dbReference>
<dbReference type="RefSeq" id="WP_008338472.1">
    <property type="nucleotide sequence ID" value="NZ_AFRZ01000001.1"/>
</dbReference>
<evidence type="ECO:0000313" key="5">
    <source>
        <dbReference type="EMBL" id="EHP28656.1"/>
    </source>
</evidence>
<dbReference type="GO" id="GO:0016887">
    <property type="term" value="F:ATP hydrolysis activity"/>
    <property type="evidence" value="ECO:0007669"/>
    <property type="project" value="InterPro"/>
</dbReference>
<gene>
    <name evidence="5" type="primary">modC</name>
    <name evidence="5" type="ORF">SMGD1_0129</name>
</gene>
<dbReference type="Gene3D" id="3.40.50.300">
    <property type="entry name" value="P-loop containing nucleotide triphosphate hydrolases"/>
    <property type="match status" value="1"/>
</dbReference>
<dbReference type="InterPro" id="IPR003439">
    <property type="entry name" value="ABC_transporter-like_ATP-bd"/>
</dbReference>
<dbReference type="OrthoDB" id="9814623at2"/>
<dbReference type="InterPro" id="IPR003593">
    <property type="entry name" value="AAA+_ATPase"/>
</dbReference>
<dbReference type="Pfam" id="PF00005">
    <property type="entry name" value="ABC_tran"/>
    <property type="match status" value="1"/>
</dbReference>
<dbReference type="PROSITE" id="PS00211">
    <property type="entry name" value="ABC_TRANSPORTER_1"/>
    <property type="match status" value="1"/>
</dbReference>
<comment type="caution">
    <text evidence="5">The sequence shown here is derived from an EMBL/GenBank/DDBJ whole genome shotgun (WGS) entry which is preliminary data.</text>
</comment>
<dbReference type="SMART" id="SM00382">
    <property type="entry name" value="AAA"/>
    <property type="match status" value="1"/>
</dbReference>
<keyword evidence="2" id="KW-0547">Nucleotide-binding</keyword>
<accession>H1FSB0</accession>
<evidence type="ECO:0000313" key="6">
    <source>
        <dbReference type="Proteomes" id="UP000006431"/>
    </source>
</evidence>
<keyword evidence="1" id="KW-0813">Transport</keyword>
<dbReference type="EMBL" id="AFRZ01000001">
    <property type="protein sequence ID" value="EHP28656.1"/>
    <property type="molecule type" value="Genomic_DNA"/>
</dbReference>
<dbReference type="eggNOG" id="COG3842">
    <property type="taxonomic scope" value="Bacteria"/>
</dbReference>
<evidence type="ECO:0000256" key="2">
    <source>
        <dbReference type="ARBA" id="ARBA00022741"/>
    </source>
</evidence>
<dbReference type="PANTHER" id="PTHR42781:SF4">
    <property type="entry name" value="SPERMIDINE_PUTRESCINE IMPORT ATP-BINDING PROTEIN POTA"/>
    <property type="match status" value="1"/>
</dbReference>